<accession>A0ACC3NVM4</accession>
<sequence length="216" mass="24412">MAAAYKVLGTVELLEMILSHLPPRDLYQATTTCHQFHAVCNSSPSLQKALFLSPDSSKLSRGRRWNPIIFVACSNDDRLRFGPHSMDSEPMSFRINLIDFIKGRISAHHGYKQMFLTQPPCQEARGMSQVNLEGHGVPFRLFKEAGVTLGDVLCELRAHPWDSASTRNNREIGSSWTIYIQISVMATAEERVAVRELWESRMRPRRARIAALMANA</sequence>
<gene>
    <name evidence="1" type="ORF">LTR37_001587</name>
</gene>
<organism evidence="1 2">
    <name type="scientific">Vermiconidia calcicola</name>
    <dbReference type="NCBI Taxonomy" id="1690605"/>
    <lineage>
        <taxon>Eukaryota</taxon>
        <taxon>Fungi</taxon>
        <taxon>Dikarya</taxon>
        <taxon>Ascomycota</taxon>
        <taxon>Pezizomycotina</taxon>
        <taxon>Dothideomycetes</taxon>
        <taxon>Dothideomycetidae</taxon>
        <taxon>Mycosphaerellales</taxon>
        <taxon>Extremaceae</taxon>
        <taxon>Vermiconidia</taxon>
    </lineage>
</organism>
<protein>
    <submittedName>
        <fullName evidence="1">Uncharacterized protein</fullName>
    </submittedName>
</protein>
<keyword evidence="2" id="KW-1185">Reference proteome</keyword>
<comment type="caution">
    <text evidence="1">The sequence shown here is derived from an EMBL/GenBank/DDBJ whole genome shotgun (WGS) entry which is preliminary data.</text>
</comment>
<reference evidence="1" key="1">
    <citation type="submission" date="2023-07" db="EMBL/GenBank/DDBJ databases">
        <title>Black Yeasts Isolated from many extreme environments.</title>
        <authorList>
            <person name="Coleine C."/>
            <person name="Stajich J.E."/>
            <person name="Selbmann L."/>
        </authorList>
    </citation>
    <scope>NUCLEOTIDE SEQUENCE</scope>
    <source>
        <strain evidence="1">CCFEE 5714</strain>
    </source>
</reference>
<evidence type="ECO:0000313" key="2">
    <source>
        <dbReference type="Proteomes" id="UP001281147"/>
    </source>
</evidence>
<proteinExistence type="predicted"/>
<name>A0ACC3NVM4_9PEZI</name>
<dbReference type="Proteomes" id="UP001281147">
    <property type="component" value="Unassembled WGS sequence"/>
</dbReference>
<evidence type="ECO:0000313" key="1">
    <source>
        <dbReference type="EMBL" id="KAK3723706.1"/>
    </source>
</evidence>
<dbReference type="EMBL" id="JAUTXU010000008">
    <property type="protein sequence ID" value="KAK3723706.1"/>
    <property type="molecule type" value="Genomic_DNA"/>
</dbReference>